<organism evidence="1 2">
    <name type="scientific">Iphiclides podalirius</name>
    <name type="common">scarce swallowtail</name>
    <dbReference type="NCBI Taxonomy" id="110791"/>
    <lineage>
        <taxon>Eukaryota</taxon>
        <taxon>Metazoa</taxon>
        <taxon>Ecdysozoa</taxon>
        <taxon>Arthropoda</taxon>
        <taxon>Hexapoda</taxon>
        <taxon>Insecta</taxon>
        <taxon>Pterygota</taxon>
        <taxon>Neoptera</taxon>
        <taxon>Endopterygota</taxon>
        <taxon>Lepidoptera</taxon>
        <taxon>Glossata</taxon>
        <taxon>Ditrysia</taxon>
        <taxon>Papilionoidea</taxon>
        <taxon>Papilionidae</taxon>
        <taxon>Papilioninae</taxon>
        <taxon>Iphiclides</taxon>
    </lineage>
</organism>
<reference evidence="1" key="1">
    <citation type="submission" date="2022-03" db="EMBL/GenBank/DDBJ databases">
        <authorList>
            <person name="Martin H S."/>
        </authorList>
    </citation>
    <scope>NUCLEOTIDE SEQUENCE</scope>
</reference>
<feature type="non-terminal residue" evidence="1">
    <location>
        <position position="83"/>
    </location>
</feature>
<name>A0ABN8IKX3_9NEOP</name>
<protein>
    <submittedName>
        <fullName evidence="1">Uncharacterized protein</fullName>
    </submittedName>
</protein>
<sequence>MVKRRDDKSAYVGAELRRQSLGNIEAAPCVARCEINLSPRGRALTDTRQACQLDGGLTFITCGTSHERKRDGICRLLQGISPE</sequence>
<gene>
    <name evidence="1" type="ORF">IPOD504_LOCUS11263</name>
</gene>
<evidence type="ECO:0000313" key="1">
    <source>
        <dbReference type="EMBL" id="CAH2060998.1"/>
    </source>
</evidence>
<dbReference type="EMBL" id="OW152839">
    <property type="protein sequence ID" value="CAH2060998.1"/>
    <property type="molecule type" value="Genomic_DNA"/>
</dbReference>
<dbReference type="Proteomes" id="UP000837857">
    <property type="component" value="Chromosome 27"/>
</dbReference>
<keyword evidence="2" id="KW-1185">Reference proteome</keyword>
<accession>A0ABN8IKX3</accession>
<evidence type="ECO:0000313" key="2">
    <source>
        <dbReference type="Proteomes" id="UP000837857"/>
    </source>
</evidence>
<proteinExistence type="predicted"/>